<comment type="caution">
    <text evidence="1">The sequence shown here is derived from an EMBL/GenBank/DDBJ whole genome shotgun (WGS) entry which is preliminary data.</text>
</comment>
<evidence type="ECO:0000313" key="2">
    <source>
        <dbReference type="Proteomes" id="UP000298060"/>
    </source>
</evidence>
<reference evidence="1 2" key="1">
    <citation type="submission" date="2018-03" db="EMBL/GenBank/DDBJ databases">
        <title>Non-Typhoidal Salmonella genome sequencing and assembly.</title>
        <authorList>
            <person name="Matchawe C."/>
        </authorList>
    </citation>
    <scope>NUCLEOTIDE SEQUENCE [LARGE SCALE GENOMIC DNA]</scope>
    <source>
        <strain evidence="1 2">108ev</strain>
    </source>
</reference>
<name>A0A3V9HI36_SALET</name>
<protein>
    <submittedName>
        <fullName evidence="1">Uncharacterized protein</fullName>
    </submittedName>
</protein>
<dbReference type="AlphaFoldDB" id="A0A3V9HI36"/>
<evidence type="ECO:0000313" key="1">
    <source>
        <dbReference type="EMBL" id="TGB52123.1"/>
    </source>
</evidence>
<dbReference type="EMBL" id="PYJR01000021">
    <property type="protein sequence ID" value="TGB52123.1"/>
    <property type="molecule type" value="Genomic_DNA"/>
</dbReference>
<accession>A0A3V9HI36</accession>
<gene>
    <name evidence="1" type="ORF">C9E94_01780</name>
</gene>
<dbReference type="Proteomes" id="UP000298060">
    <property type="component" value="Unassembled WGS sequence"/>
</dbReference>
<proteinExistence type="predicted"/>
<sequence length="566" mass="65685">MKVLISQYIRTLKERNELDLLLPNLLLSMDIVPLFTTQTGTRQYGVDIAAIGKDPEDGVRKIFLFVIKQKNLGMAEWDSGRNSIRQSLNEIFDVYIKNNILPKHKKLPKKIILSTSGDMKEELSQSWVGYIDEHQPHEFDFWGAAQLATRIEKYMLNEHIFTDNDRTDLRKSLSLICENDYSREDFHRLLLRTLQLNNKGEKVKQVKKSELEKSIRTAYLATNILAYWAIQDGNAKQALYVSERCLLWVWHRIHLEKSPQQYFSAINIIWKNYINISAEYFSKLQPYFHEKYLLSSYSADSALINLTIFEQIGILSTIGLNNLLTGLRCNGDEQTARFNNATIIAESLCALISNNPASGSPRFDENAIDITLAFIFLSLTGEKDRAGEWLETLIVRLDFVLKIGRNHPISTDSIDDLICLDCNNDDTYLREKTTSTSWIIPTLMGWAVILEKEKEYNILLRGIKEFYPKICSQLWHPTNDLYHHLYFHQAQYVTGETEAPITFPDNMNNYQARMNELKEMDRYNIFTESSARKADLTILDFIACRHFRTPVPPALWYNMQKKQNDS</sequence>
<organism evidence="1 2">
    <name type="scientific">Salmonella enterica I</name>
    <dbReference type="NCBI Taxonomy" id="59201"/>
    <lineage>
        <taxon>Bacteria</taxon>
        <taxon>Pseudomonadati</taxon>
        <taxon>Pseudomonadota</taxon>
        <taxon>Gammaproteobacteria</taxon>
        <taxon>Enterobacterales</taxon>
        <taxon>Enterobacteriaceae</taxon>
        <taxon>Salmonella</taxon>
    </lineage>
</organism>